<comment type="caution">
    <text evidence="4">The sequence shown here is derived from an EMBL/GenBank/DDBJ whole genome shotgun (WGS) entry which is preliminary data.</text>
</comment>
<dbReference type="AlphaFoldDB" id="A0AAV5SHU7"/>
<dbReference type="InterPro" id="IPR003591">
    <property type="entry name" value="Leu-rich_rpt_typical-subtyp"/>
</dbReference>
<dbReference type="InterPro" id="IPR032675">
    <property type="entry name" value="LRR_dom_sf"/>
</dbReference>
<feature type="compositionally biased region" description="Acidic residues" evidence="3">
    <location>
        <begin position="353"/>
        <end position="374"/>
    </location>
</feature>
<keyword evidence="5" id="KW-1185">Reference proteome</keyword>
<dbReference type="PANTHER" id="PTHR48051">
    <property type="match status" value="1"/>
</dbReference>
<accession>A0AAV5SHU7</accession>
<evidence type="ECO:0000256" key="3">
    <source>
        <dbReference type="SAM" id="MobiDB-lite"/>
    </source>
</evidence>
<feature type="compositionally biased region" description="Basic and acidic residues" evidence="3">
    <location>
        <begin position="1"/>
        <end position="18"/>
    </location>
</feature>
<feature type="compositionally biased region" description="Low complexity" evidence="3">
    <location>
        <begin position="22"/>
        <end position="34"/>
    </location>
</feature>
<dbReference type="InterPro" id="IPR050216">
    <property type="entry name" value="LRR_domain-containing"/>
</dbReference>
<feature type="region of interest" description="Disordered" evidence="3">
    <location>
        <begin position="326"/>
        <end position="401"/>
    </location>
</feature>
<dbReference type="PROSITE" id="PS51450">
    <property type="entry name" value="LRR"/>
    <property type="match status" value="4"/>
</dbReference>
<dbReference type="GO" id="GO:0005737">
    <property type="term" value="C:cytoplasm"/>
    <property type="evidence" value="ECO:0007669"/>
    <property type="project" value="TreeGrafter"/>
</dbReference>
<dbReference type="PANTHER" id="PTHR48051:SF1">
    <property type="entry name" value="RAS SUPPRESSOR PROTEIN 1"/>
    <property type="match status" value="1"/>
</dbReference>
<feature type="region of interest" description="Disordered" evidence="3">
    <location>
        <begin position="416"/>
        <end position="483"/>
    </location>
</feature>
<dbReference type="Gene3D" id="3.80.10.10">
    <property type="entry name" value="Ribonuclease Inhibitor"/>
    <property type="match status" value="2"/>
</dbReference>
<name>A0AAV5SHU7_9BILA</name>
<feature type="non-terminal residue" evidence="4">
    <location>
        <position position="483"/>
    </location>
</feature>
<evidence type="ECO:0000313" key="5">
    <source>
        <dbReference type="Proteomes" id="UP001432027"/>
    </source>
</evidence>
<dbReference type="Pfam" id="PF00560">
    <property type="entry name" value="LRR_1"/>
    <property type="match status" value="1"/>
</dbReference>
<keyword evidence="1" id="KW-0433">Leucine-rich repeat</keyword>
<dbReference type="EMBL" id="BTSX01000002">
    <property type="protein sequence ID" value="GMS82876.1"/>
    <property type="molecule type" value="Genomic_DNA"/>
</dbReference>
<dbReference type="SMART" id="SM00364">
    <property type="entry name" value="LRR_BAC"/>
    <property type="match status" value="5"/>
</dbReference>
<evidence type="ECO:0000256" key="2">
    <source>
        <dbReference type="ARBA" id="ARBA00022737"/>
    </source>
</evidence>
<protein>
    <submittedName>
        <fullName evidence="4">Uncharacterized protein</fullName>
    </submittedName>
</protein>
<dbReference type="Proteomes" id="UP001432027">
    <property type="component" value="Unassembled WGS sequence"/>
</dbReference>
<evidence type="ECO:0000313" key="4">
    <source>
        <dbReference type="EMBL" id="GMS82876.1"/>
    </source>
</evidence>
<feature type="compositionally biased region" description="Basic and acidic residues" evidence="3">
    <location>
        <begin position="326"/>
        <end position="336"/>
    </location>
</feature>
<feature type="region of interest" description="Disordered" evidence="3">
    <location>
        <begin position="1"/>
        <end position="34"/>
    </location>
</feature>
<sequence>LKMATSREKHIKLDKEEINQLSRPSTSGSSRSVSSYDDCTSLDVSSNGFASLPHAKMFPKCKRLDVSDNELVRLSSILPLANQLIELNASRNKINNATGILSFKHLQTLNLSSNQLTNLPPFTACLTLLDLSHNQFTHLPPLSTLHQLETLNLSGNEISDLSEAPSLLPSSIKFLNLSSNKIDSLMSLFDLSFLPLSSLCISSNPCILPSKFNHSPFIFALFYNYLVEVDGISLSEEEILIGERMLQDKLSKFKRGGMDKESEVREYLSLHSPPMNSANLNSSFDARMIKVLQKRREHESSMSESSTLPSVHSPYADWARVVLSNKENRSPSRSEEMSSTMTPTPRPLTMEKENEENEGGLVDEEEKKEEEEERKEETPPCNDLRVPPQPKPRRSKDEQMKMAVVVIQRWWRERRDRFPGVLMDEEMDRRREKNELRREEEDGENDGRREDTTVSSPLEETEKGREEKESEEKEREEKEKEKK</sequence>
<keyword evidence="2" id="KW-0677">Repeat</keyword>
<dbReference type="Pfam" id="PF12799">
    <property type="entry name" value="LRR_4"/>
    <property type="match status" value="1"/>
</dbReference>
<feature type="compositionally biased region" description="Basic and acidic residues" evidence="3">
    <location>
        <begin position="427"/>
        <end position="452"/>
    </location>
</feature>
<evidence type="ECO:0000256" key="1">
    <source>
        <dbReference type="ARBA" id="ARBA00022614"/>
    </source>
</evidence>
<dbReference type="InterPro" id="IPR001611">
    <property type="entry name" value="Leu-rich_rpt"/>
</dbReference>
<dbReference type="InterPro" id="IPR025875">
    <property type="entry name" value="Leu-rich_rpt_4"/>
</dbReference>
<reference evidence="4" key="1">
    <citation type="submission" date="2023-10" db="EMBL/GenBank/DDBJ databases">
        <title>Genome assembly of Pristionchus species.</title>
        <authorList>
            <person name="Yoshida K."/>
            <person name="Sommer R.J."/>
        </authorList>
    </citation>
    <scope>NUCLEOTIDE SEQUENCE</scope>
    <source>
        <strain evidence="4">RS0144</strain>
    </source>
</reference>
<dbReference type="SUPFAM" id="SSF52058">
    <property type="entry name" value="L domain-like"/>
    <property type="match status" value="1"/>
</dbReference>
<feature type="compositionally biased region" description="Basic and acidic residues" evidence="3">
    <location>
        <begin position="460"/>
        <end position="483"/>
    </location>
</feature>
<dbReference type="PRINTS" id="PR00019">
    <property type="entry name" value="LEURICHRPT"/>
</dbReference>
<feature type="non-terminal residue" evidence="4">
    <location>
        <position position="1"/>
    </location>
</feature>
<proteinExistence type="predicted"/>
<organism evidence="4 5">
    <name type="scientific">Pristionchus entomophagus</name>
    <dbReference type="NCBI Taxonomy" id="358040"/>
    <lineage>
        <taxon>Eukaryota</taxon>
        <taxon>Metazoa</taxon>
        <taxon>Ecdysozoa</taxon>
        <taxon>Nematoda</taxon>
        <taxon>Chromadorea</taxon>
        <taxon>Rhabditida</taxon>
        <taxon>Rhabditina</taxon>
        <taxon>Diplogasteromorpha</taxon>
        <taxon>Diplogasteroidea</taxon>
        <taxon>Neodiplogasteridae</taxon>
        <taxon>Pristionchus</taxon>
    </lineage>
</organism>
<dbReference type="SMART" id="SM00369">
    <property type="entry name" value="LRR_TYP"/>
    <property type="match status" value="2"/>
</dbReference>
<gene>
    <name evidence="4" type="ORF">PENTCL1PPCAC_5051</name>
</gene>